<reference evidence="1" key="1">
    <citation type="submission" date="2019-10" db="EMBL/GenBank/DDBJ databases">
        <authorList>
            <person name="Soares A.E.R."/>
            <person name="Aleixo A."/>
            <person name="Schneider P."/>
            <person name="Miyaki C.Y."/>
            <person name="Schneider M.P."/>
            <person name="Mello C."/>
            <person name="Vasconcelos A.T.R."/>
        </authorList>
    </citation>
    <scope>NUCLEOTIDE SEQUENCE</scope>
    <source>
        <tissue evidence="1">Muscle</tissue>
    </source>
</reference>
<accession>A0ABQ9DD71</accession>
<keyword evidence="2" id="KW-1185">Reference proteome</keyword>
<dbReference type="EMBL" id="WHWB01033784">
    <property type="protein sequence ID" value="KAJ7417050.1"/>
    <property type="molecule type" value="Genomic_DNA"/>
</dbReference>
<organism evidence="1 2">
    <name type="scientific">Willisornis vidua</name>
    <name type="common">Xingu scale-backed antbird</name>
    <dbReference type="NCBI Taxonomy" id="1566151"/>
    <lineage>
        <taxon>Eukaryota</taxon>
        <taxon>Metazoa</taxon>
        <taxon>Chordata</taxon>
        <taxon>Craniata</taxon>
        <taxon>Vertebrata</taxon>
        <taxon>Euteleostomi</taxon>
        <taxon>Archelosauria</taxon>
        <taxon>Archosauria</taxon>
        <taxon>Dinosauria</taxon>
        <taxon>Saurischia</taxon>
        <taxon>Theropoda</taxon>
        <taxon>Coelurosauria</taxon>
        <taxon>Aves</taxon>
        <taxon>Neognathae</taxon>
        <taxon>Neoaves</taxon>
        <taxon>Telluraves</taxon>
        <taxon>Australaves</taxon>
        <taxon>Passeriformes</taxon>
        <taxon>Thamnophilidae</taxon>
        <taxon>Willisornis</taxon>
    </lineage>
</organism>
<name>A0ABQ9DD71_9PASS</name>
<gene>
    <name evidence="1" type="ORF">WISP_66659</name>
</gene>
<evidence type="ECO:0000313" key="2">
    <source>
        <dbReference type="Proteomes" id="UP001145742"/>
    </source>
</evidence>
<proteinExistence type="predicted"/>
<protein>
    <submittedName>
        <fullName evidence="1">Rna-directed dna polymerase from mobile element jockey-like</fullName>
    </submittedName>
</protein>
<evidence type="ECO:0000313" key="1">
    <source>
        <dbReference type="EMBL" id="KAJ7417050.1"/>
    </source>
</evidence>
<dbReference type="PANTHER" id="PTHR33332">
    <property type="entry name" value="REVERSE TRANSCRIPTASE DOMAIN-CONTAINING PROTEIN"/>
    <property type="match status" value="1"/>
</dbReference>
<dbReference type="Proteomes" id="UP001145742">
    <property type="component" value="Unassembled WGS sequence"/>
</dbReference>
<comment type="caution">
    <text evidence="1">The sequence shown here is derived from an EMBL/GenBank/DDBJ whole genome shotgun (WGS) entry which is preliminary data.</text>
</comment>
<sequence>MDSGTKGTLSKFADDSKLCGAADTLEARNATWKDLDRLKRRDCENLMKFNKAKYKDLYLSQGNPKHGYRQCEEWIKSSPIEKDLRALINEKLITQQEMISEQRATHILSCIKRSVACRSREVIFSFNCSHETLPGLLHPALGPPA</sequence>